<dbReference type="AlphaFoldDB" id="A0A1M4YII5"/>
<reference evidence="2 3" key="1">
    <citation type="submission" date="2016-11" db="EMBL/GenBank/DDBJ databases">
        <authorList>
            <person name="Jaros S."/>
            <person name="Januszkiewicz K."/>
            <person name="Wedrychowicz H."/>
        </authorList>
    </citation>
    <scope>NUCLEOTIDE SEQUENCE [LARGE SCALE GENOMIC DNA]</scope>
    <source>
        <strain evidence="2 3">DSM 25661</strain>
    </source>
</reference>
<dbReference type="EMBL" id="FQTW01000035">
    <property type="protein sequence ID" value="SHF05511.1"/>
    <property type="molecule type" value="Genomic_DNA"/>
</dbReference>
<keyword evidence="3" id="KW-1185">Reference proteome</keyword>
<sequence length="73" mass="8768">MKRILRIISVFSILIFLILFIGSRITKIEIFNNVDLRNIFVLIYLITSLYYYKIDSKEKNAEIQKLKTKLKKQ</sequence>
<feature type="transmembrane region" description="Helical" evidence="1">
    <location>
        <begin position="36"/>
        <end position="52"/>
    </location>
</feature>
<dbReference type="STRING" id="1155689.SAMN05444278_1352"/>
<accession>A0A1M4YII5</accession>
<dbReference type="Proteomes" id="UP000184462">
    <property type="component" value="Unassembled WGS sequence"/>
</dbReference>
<evidence type="ECO:0000256" key="1">
    <source>
        <dbReference type="SAM" id="Phobius"/>
    </source>
</evidence>
<keyword evidence="1" id="KW-1133">Transmembrane helix</keyword>
<organism evidence="2 3">
    <name type="scientific">Psychroflexus salarius</name>
    <dbReference type="NCBI Taxonomy" id="1155689"/>
    <lineage>
        <taxon>Bacteria</taxon>
        <taxon>Pseudomonadati</taxon>
        <taxon>Bacteroidota</taxon>
        <taxon>Flavobacteriia</taxon>
        <taxon>Flavobacteriales</taxon>
        <taxon>Flavobacteriaceae</taxon>
        <taxon>Psychroflexus</taxon>
    </lineage>
</organism>
<gene>
    <name evidence="2" type="ORF">SAMN05444278_1352</name>
</gene>
<evidence type="ECO:0000313" key="2">
    <source>
        <dbReference type="EMBL" id="SHF05511.1"/>
    </source>
</evidence>
<name>A0A1M4YII5_9FLAO</name>
<evidence type="ECO:0000313" key="3">
    <source>
        <dbReference type="Proteomes" id="UP000184462"/>
    </source>
</evidence>
<keyword evidence="1" id="KW-0472">Membrane</keyword>
<proteinExistence type="predicted"/>
<keyword evidence="1" id="KW-0812">Transmembrane</keyword>
<protein>
    <submittedName>
        <fullName evidence="2">Uncharacterized protein</fullName>
    </submittedName>
</protein>